<dbReference type="EMBL" id="JAAVTX010000006">
    <property type="protein sequence ID" value="NKE47525.1"/>
    <property type="molecule type" value="Genomic_DNA"/>
</dbReference>
<evidence type="ECO:0000256" key="2">
    <source>
        <dbReference type="ARBA" id="ARBA00007812"/>
    </source>
</evidence>
<dbReference type="Gene3D" id="3.40.50.1220">
    <property type="entry name" value="TPP-binding domain"/>
    <property type="match status" value="1"/>
</dbReference>
<comment type="cofactor">
    <cofactor evidence="1">
        <name>thiamine diphosphate</name>
        <dbReference type="ChEBI" id="CHEBI:58937"/>
    </cofactor>
</comment>
<dbReference type="Gene3D" id="3.40.50.970">
    <property type="match status" value="2"/>
</dbReference>
<reference evidence="6 7" key="1">
    <citation type="submission" date="2020-03" db="EMBL/GenBank/DDBJ databases">
        <title>Roseomonas selenitidurans sp. nov. isolated from soil.</title>
        <authorList>
            <person name="Liu H."/>
        </authorList>
    </citation>
    <scope>NUCLEOTIDE SEQUENCE [LARGE SCALE GENOMIC DNA]</scope>
    <source>
        <strain evidence="6 7">JCM 15073</strain>
    </source>
</reference>
<dbReference type="PANTHER" id="PTHR18968:SF166">
    <property type="entry name" value="2-HYDROXYACYL-COA LYASE 2"/>
    <property type="match status" value="1"/>
</dbReference>
<dbReference type="SUPFAM" id="SSF52467">
    <property type="entry name" value="DHS-like NAD/FAD-binding domain"/>
    <property type="match status" value="1"/>
</dbReference>
<dbReference type="InterPro" id="IPR029035">
    <property type="entry name" value="DHS-like_NAD/FAD-binding_dom"/>
</dbReference>
<protein>
    <submittedName>
        <fullName evidence="6">Thiamine pyrophosphate-binding protein</fullName>
    </submittedName>
</protein>
<feature type="domain" description="Thiamine pyrophosphate enzyme N-terminal TPP-binding" evidence="5">
    <location>
        <begin position="7"/>
        <end position="121"/>
    </location>
</feature>
<evidence type="ECO:0000259" key="5">
    <source>
        <dbReference type="Pfam" id="PF02776"/>
    </source>
</evidence>
<proteinExistence type="inferred from homology"/>
<evidence type="ECO:0000256" key="3">
    <source>
        <dbReference type="ARBA" id="ARBA00023052"/>
    </source>
</evidence>
<organism evidence="6 7">
    <name type="scientific">Falsiroseomonas frigidaquae</name>
    <dbReference type="NCBI Taxonomy" id="487318"/>
    <lineage>
        <taxon>Bacteria</taxon>
        <taxon>Pseudomonadati</taxon>
        <taxon>Pseudomonadota</taxon>
        <taxon>Alphaproteobacteria</taxon>
        <taxon>Acetobacterales</taxon>
        <taxon>Roseomonadaceae</taxon>
        <taxon>Falsiroseomonas</taxon>
    </lineage>
</organism>
<dbReference type="CDD" id="cd07035">
    <property type="entry name" value="TPP_PYR_POX_like"/>
    <property type="match status" value="1"/>
</dbReference>
<dbReference type="Proteomes" id="UP000765160">
    <property type="component" value="Unassembled WGS sequence"/>
</dbReference>
<dbReference type="InterPro" id="IPR029061">
    <property type="entry name" value="THDP-binding"/>
</dbReference>
<keyword evidence="3" id="KW-0786">Thiamine pyrophosphate</keyword>
<dbReference type="PANTHER" id="PTHR18968">
    <property type="entry name" value="THIAMINE PYROPHOSPHATE ENZYMES"/>
    <property type="match status" value="1"/>
</dbReference>
<accession>A0ABX1F596</accession>
<dbReference type="InterPro" id="IPR012001">
    <property type="entry name" value="Thiamin_PyroP_enz_TPP-bd_dom"/>
</dbReference>
<comment type="similarity">
    <text evidence="2">Belongs to the TPP enzyme family.</text>
</comment>
<gene>
    <name evidence="6" type="ORF">HB662_22290</name>
</gene>
<dbReference type="SUPFAM" id="SSF52518">
    <property type="entry name" value="Thiamin diphosphate-binding fold (THDP-binding)"/>
    <property type="match status" value="2"/>
</dbReference>
<dbReference type="Pfam" id="PF02775">
    <property type="entry name" value="TPP_enzyme_C"/>
    <property type="match status" value="1"/>
</dbReference>
<name>A0ABX1F596_9PROT</name>
<feature type="domain" description="Thiamine pyrophosphate enzyme TPP-binding" evidence="4">
    <location>
        <begin position="389"/>
        <end position="530"/>
    </location>
</feature>
<sequence length="542" mass="54864">METMAQRGADVLVSGLKAAGVTRIFTLSGNHIMEVFDALVGSGIELVHTRHEAAAVHMADAYARLTGQVGVAMVTGGQGHANATAALCSALAGEVPVLLLSGHAPLADIGNGAFQELPQAALAAPVSKAAWAAQTAAGLAQDVARAFGIALGGRPGPVHLSLPTDVLEAKVEAAPVPQNGAFARSAMPLGAESALLVAQAVAAAARPLLIAPPALCTPAGQVAMAALEASSGLPVVAMQSPRGLADPSLGAFPEVLAEADLVVLIGKPMDFTLKFGRSPATAAGCRWIVLEPEGALVARAQRLVEDRLVFAAVADAAASIAALASVMRPVAAQSGWADRVRQAVAWRPAEWAALAGAPAGPIRSATLGHAVNAAVAAHGATFVCDGGEIGQWGMAMVRAGTRIVNGVAGAIGVGIPFAIGARAAKPQPTLALMGDGSFGFHMAELDTAARHDLPFVAVVGNDSRWNAEHQIQVRDYGANRAHGCELAPGTRYDLIATALGGHGETVEQAQDLAPALDRAFASGKPAVVNVVLDGQPAPTLRR</sequence>
<comment type="caution">
    <text evidence="6">The sequence shown here is derived from an EMBL/GenBank/DDBJ whole genome shotgun (WGS) entry which is preliminary data.</text>
</comment>
<evidence type="ECO:0000313" key="6">
    <source>
        <dbReference type="EMBL" id="NKE47525.1"/>
    </source>
</evidence>
<dbReference type="InterPro" id="IPR011766">
    <property type="entry name" value="TPP_enzyme_TPP-bd"/>
</dbReference>
<dbReference type="CDD" id="cd02004">
    <property type="entry name" value="TPP_BZL_OCoD_HPCL"/>
    <property type="match status" value="1"/>
</dbReference>
<dbReference type="InterPro" id="IPR045229">
    <property type="entry name" value="TPP_enz"/>
</dbReference>
<evidence type="ECO:0000313" key="7">
    <source>
        <dbReference type="Proteomes" id="UP000765160"/>
    </source>
</evidence>
<evidence type="ECO:0000256" key="1">
    <source>
        <dbReference type="ARBA" id="ARBA00001964"/>
    </source>
</evidence>
<keyword evidence="7" id="KW-1185">Reference proteome</keyword>
<dbReference type="Pfam" id="PF02776">
    <property type="entry name" value="TPP_enzyme_N"/>
    <property type="match status" value="1"/>
</dbReference>
<evidence type="ECO:0000259" key="4">
    <source>
        <dbReference type="Pfam" id="PF02775"/>
    </source>
</evidence>